<keyword evidence="11" id="KW-1185">Reference proteome</keyword>
<comment type="similarity">
    <text evidence="2 9">Belongs to the sideroflexin family.</text>
</comment>
<protein>
    <recommendedName>
        <fullName evidence="9">Sidoreflexin</fullName>
    </recommendedName>
</protein>
<dbReference type="PANTHER" id="PTHR11153:SF8">
    <property type="entry name" value="SIDEROFLEXIN-1"/>
    <property type="match status" value="1"/>
</dbReference>
<evidence type="ECO:0000256" key="9">
    <source>
        <dbReference type="RuleBase" id="RU362000"/>
    </source>
</evidence>
<keyword evidence="8 9" id="KW-0472">Membrane</keyword>
<proteinExistence type="inferred from homology"/>
<evidence type="ECO:0000256" key="5">
    <source>
        <dbReference type="ARBA" id="ARBA00022970"/>
    </source>
</evidence>
<name>A0A8X6K655_TRICU</name>
<evidence type="ECO:0000256" key="7">
    <source>
        <dbReference type="ARBA" id="ARBA00023128"/>
    </source>
</evidence>
<dbReference type="GO" id="GO:0005743">
    <property type="term" value="C:mitochondrial inner membrane"/>
    <property type="evidence" value="ECO:0007669"/>
    <property type="project" value="TreeGrafter"/>
</dbReference>
<evidence type="ECO:0000256" key="3">
    <source>
        <dbReference type="ARBA" id="ARBA00022448"/>
    </source>
</evidence>
<dbReference type="GO" id="GO:0015075">
    <property type="term" value="F:monoatomic ion transmembrane transporter activity"/>
    <property type="evidence" value="ECO:0007669"/>
    <property type="project" value="InterPro"/>
</dbReference>
<dbReference type="Pfam" id="PF03820">
    <property type="entry name" value="SFXNs"/>
    <property type="match status" value="1"/>
</dbReference>
<evidence type="ECO:0000256" key="6">
    <source>
        <dbReference type="ARBA" id="ARBA00022989"/>
    </source>
</evidence>
<comment type="caution">
    <text evidence="10">The sequence shown here is derived from an EMBL/GenBank/DDBJ whole genome shotgun (WGS) entry which is preliminary data.</text>
</comment>
<feature type="transmembrane region" description="Helical" evidence="9">
    <location>
        <begin position="201"/>
        <end position="219"/>
    </location>
</feature>
<dbReference type="AlphaFoldDB" id="A0A8X6K655"/>
<feature type="transmembrane region" description="Helical" evidence="9">
    <location>
        <begin position="250"/>
        <end position="273"/>
    </location>
</feature>
<gene>
    <name evidence="10" type="primary">SFXN1</name>
    <name evidence="10" type="ORF">TNCT_554631</name>
</gene>
<reference evidence="10" key="1">
    <citation type="submission" date="2020-07" db="EMBL/GenBank/DDBJ databases">
        <title>Multicomponent nature underlies the extraordinary mechanical properties of spider dragline silk.</title>
        <authorList>
            <person name="Kono N."/>
            <person name="Nakamura H."/>
            <person name="Mori M."/>
            <person name="Yoshida Y."/>
            <person name="Ohtoshi R."/>
            <person name="Malay A.D."/>
            <person name="Moran D.A.P."/>
            <person name="Tomita M."/>
            <person name="Numata K."/>
            <person name="Arakawa K."/>
        </authorList>
    </citation>
    <scope>NUCLEOTIDE SEQUENCE</scope>
</reference>
<dbReference type="InterPro" id="IPR004686">
    <property type="entry name" value="Mtc"/>
</dbReference>
<comment type="subcellular location">
    <subcellularLocation>
        <location evidence="1 9">Mitochondrion membrane</location>
        <topology evidence="1 9">Multi-pass membrane protein</topology>
    </subcellularLocation>
</comment>
<keyword evidence="7 9" id="KW-0496">Mitochondrion</keyword>
<dbReference type="PANTHER" id="PTHR11153">
    <property type="entry name" value="SIDEROFLEXIN"/>
    <property type="match status" value="1"/>
</dbReference>
<evidence type="ECO:0000256" key="8">
    <source>
        <dbReference type="ARBA" id="ARBA00023136"/>
    </source>
</evidence>
<keyword evidence="4 9" id="KW-0812">Transmembrane</keyword>
<evidence type="ECO:0000313" key="10">
    <source>
        <dbReference type="EMBL" id="GFQ63801.1"/>
    </source>
</evidence>
<organism evidence="10 11">
    <name type="scientific">Trichonephila clavata</name>
    <name type="common">Joro spider</name>
    <name type="synonym">Nephila clavata</name>
    <dbReference type="NCBI Taxonomy" id="2740835"/>
    <lineage>
        <taxon>Eukaryota</taxon>
        <taxon>Metazoa</taxon>
        <taxon>Ecdysozoa</taxon>
        <taxon>Arthropoda</taxon>
        <taxon>Chelicerata</taxon>
        <taxon>Arachnida</taxon>
        <taxon>Araneae</taxon>
        <taxon>Araneomorphae</taxon>
        <taxon>Entelegynae</taxon>
        <taxon>Araneoidea</taxon>
        <taxon>Nephilidae</taxon>
        <taxon>Trichonephila</taxon>
    </lineage>
</organism>
<evidence type="ECO:0000256" key="4">
    <source>
        <dbReference type="ARBA" id="ARBA00022692"/>
    </source>
</evidence>
<feature type="transmembrane region" description="Helical" evidence="9">
    <location>
        <begin position="175"/>
        <end position="195"/>
    </location>
</feature>
<dbReference type="NCBIfam" id="TIGR00798">
    <property type="entry name" value="mtc"/>
    <property type="match status" value="1"/>
</dbReference>
<evidence type="ECO:0000256" key="2">
    <source>
        <dbReference type="ARBA" id="ARBA00005974"/>
    </source>
</evidence>
<feature type="transmembrane region" description="Helical" evidence="9">
    <location>
        <begin position="293"/>
        <end position="313"/>
    </location>
</feature>
<keyword evidence="6 9" id="KW-1133">Transmembrane helix</keyword>
<keyword evidence="5" id="KW-0029">Amino-acid transport</keyword>
<evidence type="ECO:0000256" key="1">
    <source>
        <dbReference type="ARBA" id="ARBA00004225"/>
    </source>
</evidence>
<keyword evidence="3" id="KW-0813">Transport</keyword>
<dbReference type="EMBL" id="BMAO01029852">
    <property type="protein sequence ID" value="GFQ63801.1"/>
    <property type="molecule type" value="Genomic_DNA"/>
</dbReference>
<sequence length="348" mass="38919">MRRTSSRNIIELVEVNNFVQLPLNFLPEVKVEMSKININEPRWDQNTYWGRAQHFFTTTNPLNLFCSSSDLDRAKDIVTKCRKGEKLDSSEDEIWQAKHLYDSAFHPDTGEKMILIGRMSAQVPMNMTITGCMLAFYKTTPQVVFWQWINQSFNAVVNYTNRSGDSPIPVKQLGISYALATSGALVTALGLNSLVKSAPPLIGRFVPFCAVAAANCVNIPMMRLKEIREGIPVVDKNGNRVGCSQTAAKWAITQVVLSRIGMAMPGMLIPPFIMNYLDKKGVLKKFPWINAPLQVGLCGLFLVFATPLCCALFPQQSSISVDSLEPEIRDVVTKLKLQDKCLYYNKGL</sequence>
<dbReference type="GO" id="GO:0140300">
    <property type="term" value="P:serine import into mitochondrion"/>
    <property type="evidence" value="ECO:0007669"/>
    <property type="project" value="TreeGrafter"/>
</dbReference>
<dbReference type="OrthoDB" id="6608471at2759"/>
<evidence type="ECO:0000313" key="11">
    <source>
        <dbReference type="Proteomes" id="UP000887116"/>
    </source>
</evidence>
<dbReference type="Proteomes" id="UP000887116">
    <property type="component" value="Unassembled WGS sequence"/>
</dbReference>
<accession>A0A8X6K655</accession>